<evidence type="ECO:0000256" key="5">
    <source>
        <dbReference type="ARBA" id="ARBA00022781"/>
    </source>
</evidence>
<keyword evidence="8" id="KW-0139">CF(1)</keyword>
<dbReference type="PANTHER" id="PTHR11693">
    <property type="entry name" value="ATP SYNTHASE GAMMA CHAIN"/>
    <property type="match status" value="1"/>
</dbReference>
<comment type="similarity">
    <text evidence="3">Belongs to the ATPase gamma chain family.</text>
</comment>
<protein>
    <submittedName>
        <fullName evidence="10">ATP synthase F1 subunit gamma</fullName>
    </submittedName>
</protein>
<dbReference type="PANTHER" id="PTHR11693:SF22">
    <property type="entry name" value="ATP SYNTHASE SUBUNIT GAMMA, MITOCHONDRIAL"/>
    <property type="match status" value="1"/>
</dbReference>
<dbReference type="InterPro" id="IPR035968">
    <property type="entry name" value="ATP_synth_F1_ATPase_gsu"/>
</dbReference>
<evidence type="ECO:0000313" key="10">
    <source>
        <dbReference type="EMBL" id="OGC28515.1"/>
    </source>
</evidence>
<dbReference type="GO" id="GO:0046933">
    <property type="term" value="F:proton-transporting ATP synthase activity, rotational mechanism"/>
    <property type="evidence" value="ECO:0007669"/>
    <property type="project" value="InterPro"/>
</dbReference>
<gene>
    <name evidence="10" type="ORF">A3K49_06070</name>
</gene>
<organism evidence="10 11">
    <name type="scientific">candidate division WOR-1 bacterium RIFOXYC12_FULL_54_18</name>
    <dbReference type="NCBI Taxonomy" id="1802584"/>
    <lineage>
        <taxon>Bacteria</taxon>
        <taxon>Bacillati</taxon>
        <taxon>Saganbacteria</taxon>
    </lineage>
</organism>
<evidence type="ECO:0000313" key="11">
    <source>
        <dbReference type="Proteomes" id="UP000178602"/>
    </source>
</evidence>
<dbReference type="CDD" id="cd12151">
    <property type="entry name" value="F1-ATPase_gamma"/>
    <property type="match status" value="1"/>
</dbReference>
<evidence type="ECO:0000256" key="2">
    <source>
        <dbReference type="ARBA" id="ARBA00004170"/>
    </source>
</evidence>
<dbReference type="NCBIfam" id="TIGR01146">
    <property type="entry name" value="ATPsyn_F1gamma"/>
    <property type="match status" value="1"/>
</dbReference>
<dbReference type="AlphaFoldDB" id="A0A1F4T724"/>
<evidence type="ECO:0000256" key="6">
    <source>
        <dbReference type="ARBA" id="ARBA00023065"/>
    </source>
</evidence>
<keyword evidence="4" id="KW-0813">Transport</keyword>
<keyword evidence="7" id="KW-0472">Membrane</keyword>
<sequence length="283" mass="32297">MRAVVQLKNRFDAISKVNKIANAMQIVAIARIGKIRKMEKMAAAYEAALEKIHDRIAEIMVKKKPDDEQKKKAGGSLIVVISSEKGFCGNFNTLLFDRLTRRYKPEEADLVVLGRKAIEFFRGRGYKIVKEFAKVTDQPTWARVSLIYEEMEKLFDERYSEVIVAYNSFKSVISQEPTFYRYLPFERKEIKQETGWFIFEPISPALLASAEKGFRAARLFRIMVENLLGEMGARMIAMRSSTDNSRELMDELNIKLNKARQASITAELSEIAGTIEAMRGGAE</sequence>
<comment type="subcellular location">
    <subcellularLocation>
        <location evidence="2">Membrane</location>
        <topology evidence="2">Peripheral membrane protein</topology>
    </subcellularLocation>
</comment>
<keyword evidence="5" id="KW-0375">Hydrogen ion transport</keyword>
<name>A0A1F4T724_UNCSA</name>
<evidence type="ECO:0000256" key="1">
    <source>
        <dbReference type="ARBA" id="ARBA00003456"/>
    </source>
</evidence>
<dbReference type="Pfam" id="PF00231">
    <property type="entry name" value="ATP-synt"/>
    <property type="match status" value="1"/>
</dbReference>
<dbReference type="InterPro" id="IPR000131">
    <property type="entry name" value="ATP_synth_F1_gsu"/>
</dbReference>
<keyword evidence="9" id="KW-0066">ATP synthesis</keyword>
<dbReference type="EMBL" id="MEUG01000001">
    <property type="protein sequence ID" value="OGC28515.1"/>
    <property type="molecule type" value="Genomic_DNA"/>
</dbReference>
<evidence type="ECO:0000256" key="3">
    <source>
        <dbReference type="ARBA" id="ARBA00007681"/>
    </source>
</evidence>
<comment type="function">
    <text evidence="1">Produces ATP from ADP in the presence of a proton gradient across the membrane. The gamma chain is believed to be important in regulating ATPase activity and the flow of protons through the CF(0) complex.</text>
</comment>
<dbReference type="PRINTS" id="PR00126">
    <property type="entry name" value="ATPASEGAMMA"/>
</dbReference>
<dbReference type="Gene3D" id="3.40.1380.10">
    <property type="match status" value="1"/>
</dbReference>
<dbReference type="Proteomes" id="UP000178602">
    <property type="component" value="Unassembled WGS sequence"/>
</dbReference>
<dbReference type="Gene3D" id="1.10.287.80">
    <property type="entry name" value="ATP synthase, gamma subunit, helix hairpin domain"/>
    <property type="match status" value="1"/>
</dbReference>
<dbReference type="SUPFAM" id="SSF52943">
    <property type="entry name" value="ATP synthase (F1-ATPase), gamma subunit"/>
    <property type="match status" value="1"/>
</dbReference>
<evidence type="ECO:0000256" key="7">
    <source>
        <dbReference type="ARBA" id="ARBA00023136"/>
    </source>
</evidence>
<dbReference type="GO" id="GO:0045259">
    <property type="term" value="C:proton-transporting ATP synthase complex"/>
    <property type="evidence" value="ECO:0007669"/>
    <property type="project" value="UniProtKB-KW"/>
</dbReference>
<reference evidence="10 11" key="1">
    <citation type="journal article" date="2016" name="Nat. Commun.">
        <title>Thousands of microbial genomes shed light on interconnected biogeochemical processes in an aquifer system.</title>
        <authorList>
            <person name="Anantharaman K."/>
            <person name="Brown C.T."/>
            <person name="Hug L.A."/>
            <person name="Sharon I."/>
            <person name="Castelle C.J."/>
            <person name="Probst A.J."/>
            <person name="Thomas B.C."/>
            <person name="Singh A."/>
            <person name="Wilkins M.J."/>
            <person name="Karaoz U."/>
            <person name="Brodie E.L."/>
            <person name="Williams K.H."/>
            <person name="Hubbard S.S."/>
            <person name="Banfield J.F."/>
        </authorList>
    </citation>
    <scope>NUCLEOTIDE SEQUENCE [LARGE SCALE GENOMIC DNA]</scope>
</reference>
<evidence type="ECO:0000256" key="4">
    <source>
        <dbReference type="ARBA" id="ARBA00022448"/>
    </source>
</evidence>
<keyword evidence="6" id="KW-0406">Ion transport</keyword>
<comment type="caution">
    <text evidence="10">The sequence shown here is derived from an EMBL/GenBank/DDBJ whole genome shotgun (WGS) entry which is preliminary data.</text>
</comment>
<proteinExistence type="inferred from homology"/>
<evidence type="ECO:0000256" key="8">
    <source>
        <dbReference type="ARBA" id="ARBA00023196"/>
    </source>
</evidence>
<evidence type="ECO:0000256" key="9">
    <source>
        <dbReference type="ARBA" id="ARBA00023310"/>
    </source>
</evidence>
<accession>A0A1F4T724</accession>